<protein>
    <submittedName>
        <fullName evidence="2">Uncharacterized protein</fullName>
    </submittedName>
</protein>
<gene>
    <name evidence="2" type="ORF">M378DRAFT_17566</name>
</gene>
<name>A0A0C2W415_AMAMK</name>
<dbReference type="Proteomes" id="UP000054549">
    <property type="component" value="Unassembled WGS sequence"/>
</dbReference>
<dbReference type="AlphaFoldDB" id="A0A0C2W415"/>
<organism evidence="2 3">
    <name type="scientific">Amanita muscaria (strain Koide BX008)</name>
    <dbReference type="NCBI Taxonomy" id="946122"/>
    <lineage>
        <taxon>Eukaryota</taxon>
        <taxon>Fungi</taxon>
        <taxon>Dikarya</taxon>
        <taxon>Basidiomycota</taxon>
        <taxon>Agaricomycotina</taxon>
        <taxon>Agaricomycetes</taxon>
        <taxon>Agaricomycetidae</taxon>
        <taxon>Agaricales</taxon>
        <taxon>Pluteineae</taxon>
        <taxon>Amanitaceae</taxon>
        <taxon>Amanita</taxon>
    </lineage>
</organism>
<evidence type="ECO:0000313" key="2">
    <source>
        <dbReference type="EMBL" id="KIL55857.1"/>
    </source>
</evidence>
<accession>A0A0C2W415</accession>
<dbReference type="InParanoid" id="A0A0C2W415"/>
<dbReference type="HOGENOM" id="CLU_1309815_0_0_1"/>
<feature type="region of interest" description="Disordered" evidence="1">
    <location>
        <begin position="156"/>
        <end position="183"/>
    </location>
</feature>
<sequence>MSDAKENPVALKLRMLNSIGQLYRSVCSAGKQEIFLERLLCRWVAFFPPREAPELQVLGNLSSRWTDVHELKHERKFIEDELSWIKLWSKSDRTPVENVDDFSPDDFEMAIFGAFMAVYTAAYTNGMGADATLPRRKASLRKIHIIPEHWGSYTRTTSKTVSAPATNTSRRTAAKPKATRKISTSVGPGAIRIRKRRAASSDPHVNCEAM</sequence>
<evidence type="ECO:0000256" key="1">
    <source>
        <dbReference type="SAM" id="MobiDB-lite"/>
    </source>
</evidence>
<dbReference type="EMBL" id="KN818466">
    <property type="protein sequence ID" value="KIL55857.1"/>
    <property type="molecule type" value="Genomic_DNA"/>
</dbReference>
<feature type="compositionally biased region" description="Polar residues" evidence="1">
    <location>
        <begin position="156"/>
        <end position="171"/>
    </location>
</feature>
<proteinExistence type="predicted"/>
<keyword evidence="3" id="KW-1185">Reference proteome</keyword>
<reference evidence="2 3" key="1">
    <citation type="submission" date="2014-04" db="EMBL/GenBank/DDBJ databases">
        <title>Evolutionary Origins and Diversification of the Mycorrhizal Mutualists.</title>
        <authorList>
            <consortium name="DOE Joint Genome Institute"/>
            <consortium name="Mycorrhizal Genomics Consortium"/>
            <person name="Kohler A."/>
            <person name="Kuo A."/>
            <person name="Nagy L.G."/>
            <person name="Floudas D."/>
            <person name="Copeland A."/>
            <person name="Barry K.W."/>
            <person name="Cichocki N."/>
            <person name="Veneault-Fourrey C."/>
            <person name="LaButti K."/>
            <person name="Lindquist E.A."/>
            <person name="Lipzen A."/>
            <person name="Lundell T."/>
            <person name="Morin E."/>
            <person name="Murat C."/>
            <person name="Riley R."/>
            <person name="Ohm R."/>
            <person name="Sun H."/>
            <person name="Tunlid A."/>
            <person name="Henrissat B."/>
            <person name="Grigoriev I.V."/>
            <person name="Hibbett D.S."/>
            <person name="Martin F."/>
        </authorList>
    </citation>
    <scope>NUCLEOTIDE SEQUENCE [LARGE SCALE GENOMIC DNA]</scope>
    <source>
        <strain evidence="2 3">Koide BX008</strain>
    </source>
</reference>
<evidence type="ECO:0000313" key="3">
    <source>
        <dbReference type="Proteomes" id="UP000054549"/>
    </source>
</evidence>